<keyword evidence="4" id="KW-1185">Reference proteome</keyword>
<feature type="domain" description="Thioredoxin" evidence="2">
    <location>
        <begin position="1"/>
        <end position="128"/>
    </location>
</feature>
<proteinExistence type="predicted"/>
<feature type="compositionally biased region" description="Basic and acidic residues" evidence="1">
    <location>
        <begin position="369"/>
        <end position="381"/>
    </location>
</feature>
<dbReference type="EMBL" id="CATQJL010000305">
    <property type="protein sequence ID" value="CAJ0601273.1"/>
    <property type="molecule type" value="Genomic_DNA"/>
</dbReference>
<gene>
    <name evidence="3" type="ORF">CYNAS_LOCUS13256</name>
</gene>
<name>A0AA36GZL4_CYLNA</name>
<protein>
    <recommendedName>
        <fullName evidence="2">Thioredoxin domain-containing protein</fullName>
    </recommendedName>
</protein>
<dbReference type="GO" id="GO:0005793">
    <property type="term" value="C:endoplasmic reticulum-Golgi intermediate compartment"/>
    <property type="evidence" value="ECO:0007669"/>
    <property type="project" value="TreeGrafter"/>
</dbReference>
<evidence type="ECO:0000259" key="2">
    <source>
        <dbReference type="PROSITE" id="PS51352"/>
    </source>
</evidence>
<dbReference type="PANTHER" id="PTHR46295:SF1">
    <property type="entry name" value="ENDOPLASMIC RETICULUM RESIDENT PROTEIN 44"/>
    <property type="match status" value="1"/>
</dbReference>
<organism evidence="3 4">
    <name type="scientific">Cylicocyclus nassatus</name>
    <name type="common">Nematode worm</name>
    <dbReference type="NCBI Taxonomy" id="53992"/>
    <lineage>
        <taxon>Eukaryota</taxon>
        <taxon>Metazoa</taxon>
        <taxon>Ecdysozoa</taxon>
        <taxon>Nematoda</taxon>
        <taxon>Chromadorea</taxon>
        <taxon>Rhabditida</taxon>
        <taxon>Rhabditina</taxon>
        <taxon>Rhabditomorpha</taxon>
        <taxon>Strongyloidea</taxon>
        <taxon>Strongylidae</taxon>
        <taxon>Cylicocyclus</taxon>
    </lineage>
</organism>
<evidence type="ECO:0000313" key="3">
    <source>
        <dbReference type="EMBL" id="CAJ0601273.1"/>
    </source>
</evidence>
<dbReference type="GO" id="GO:0006457">
    <property type="term" value="P:protein folding"/>
    <property type="evidence" value="ECO:0007669"/>
    <property type="project" value="TreeGrafter"/>
</dbReference>
<dbReference type="SUPFAM" id="SSF52833">
    <property type="entry name" value="Thioredoxin-like"/>
    <property type="match status" value="2"/>
</dbReference>
<feature type="region of interest" description="Disordered" evidence="1">
    <location>
        <begin position="345"/>
        <end position="408"/>
    </location>
</feature>
<dbReference type="PANTHER" id="PTHR46295">
    <property type="entry name" value="ENDOPLASMIC RETICULUM RESIDENT PROTEIN 44"/>
    <property type="match status" value="1"/>
</dbReference>
<dbReference type="InterPro" id="IPR052643">
    <property type="entry name" value="ERP44"/>
</dbReference>
<comment type="caution">
    <text evidence="3">The sequence shown here is derived from an EMBL/GenBank/DDBJ whole genome shotgun (WGS) entry which is preliminary data.</text>
</comment>
<evidence type="ECO:0000313" key="4">
    <source>
        <dbReference type="Proteomes" id="UP001176961"/>
    </source>
</evidence>
<dbReference type="AlphaFoldDB" id="A0AA36GZL4"/>
<reference evidence="3" key="1">
    <citation type="submission" date="2023-07" db="EMBL/GenBank/DDBJ databases">
        <authorList>
            <consortium name="CYATHOMIX"/>
        </authorList>
    </citation>
    <scope>NUCLEOTIDE SEQUENCE</scope>
    <source>
        <strain evidence="3">N/A</strain>
    </source>
</reference>
<accession>A0AA36GZL4</accession>
<dbReference type="Pfam" id="PF13848">
    <property type="entry name" value="Thioredoxin_6"/>
    <property type="match status" value="1"/>
</dbReference>
<dbReference type="Pfam" id="PF00085">
    <property type="entry name" value="Thioredoxin"/>
    <property type="match status" value="1"/>
</dbReference>
<dbReference type="InterPro" id="IPR013766">
    <property type="entry name" value="Thioredoxin_domain"/>
</dbReference>
<dbReference type="Proteomes" id="UP001176961">
    <property type="component" value="Unassembled WGS sequence"/>
</dbReference>
<feature type="compositionally biased region" description="Basic and acidic residues" evidence="1">
    <location>
        <begin position="345"/>
        <end position="358"/>
    </location>
</feature>
<dbReference type="Gene3D" id="3.40.30.10">
    <property type="entry name" value="Glutaredoxin"/>
    <property type="match status" value="3"/>
</dbReference>
<dbReference type="GO" id="GO:0003756">
    <property type="term" value="F:protein disulfide isomerase activity"/>
    <property type="evidence" value="ECO:0007669"/>
    <property type="project" value="TreeGrafter"/>
</dbReference>
<feature type="compositionally biased region" description="Basic and acidic residues" evidence="1">
    <location>
        <begin position="391"/>
        <end position="408"/>
    </location>
</feature>
<dbReference type="GO" id="GO:0005789">
    <property type="term" value="C:endoplasmic reticulum membrane"/>
    <property type="evidence" value="ECO:0007669"/>
    <property type="project" value="TreeGrafter"/>
</dbReference>
<evidence type="ECO:0000256" key="1">
    <source>
        <dbReference type="SAM" id="MobiDB-lite"/>
    </source>
</evidence>
<dbReference type="PROSITE" id="PS51352">
    <property type="entry name" value="THIOREDOXIN_2"/>
    <property type="match status" value="1"/>
</dbReference>
<sequence length="408" mass="47829">MQRVVAFALIAHLTIANEVVQLNRQNIRQVLEAHQLVFASFGADWCPFSQALRPVFEQSAERFKEVYPAADVKWAYVDCVAEAWICTNYYVNKYPTMKLFLYSDMMKNEYRGSRNVDSLITYVAMHYAGAIRDFRDDRELRNIIDDSARNVIAYIRREGQEFRNIYNLAILLRDYCQIWVPSVGTIQPETKYRLYYLPPNNEKPTDFVGDLKNYTYLKQWLSDKCIPIVREVTFENVEGLTEEGLPFLIYFRDPSKKEGDKIFTDAVIRELYDQRMTINPLLADGLKFVHPLNHLGKTIKDLPVLAIDSFVHMYLFPNISQLAKPGVLKQFVADLHSGMLHKRFHQDAERKRQEYEKHKKERRVNASPENRRDEITKEEPIKATPPPSVFKELKPSEKRYSLLQKTEL</sequence>
<dbReference type="InterPro" id="IPR036249">
    <property type="entry name" value="Thioredoxin-like_sf"/>
</dbReference>